<evidence type="ECO:0000313" key="8">
    <source>
        <dbReference type="EMBL" id="KAG5277617.1"/>
    </source>
</evidence>
<reference evidence="8" key="1">
    <citation type="submission" date="2020-10" db="EMBL/GenBank/DDBJ databases">
        <title>Chromosome-scale genome assembly of the Allis shad, Alosa alosa.</title>
        <authorList>
            <person name="Margot Z."/>
            <person name="Christophe K."/>
            <person name="Cabau C."/>
            <person name="Louis A."/>
            <person name="Berthelot C."/>
            <person name="Parey E."/>
            <person name="Roest Crollius H."/>
            <person name="Montfort J."/>
            <person name="Robinson-Rechavi M."/>
            <person name="Bucao C."/>
            <person name="Bouchez O."/>
            <person name="Gislard M."/>
            <person name="Lluch J."/>
            <person name="Milhes M."/>
            <person name="Lampietro C."/>
            <person name="Lopez Roques C."/>
            <person name="Donnadieu C."/>
            <person name="Braasch I."/>
            <person name="Desvignes T."/>
            <person name="Postlethwait J."/>
            <person name="Bobe J."/>
            <person name="Guiguen Y."/>
        </authorList>
    </citation>
    <scope>NUCLEOTIDE SEQUENCE</scope>
    <source>
        <strain evidence="8">M-15738</strain>
        <tissue evidence="8">Blood</tissue>
    </source>
</reference>
<keyword evidence="3 6" id="KW-0812">Transmembrane</keyword>
<evidence type="ECO:0000259" key="7">
    <source>
        <dbReference type="PROSITE" id="PS51225"/>
    </source>
</evidence>
<evidence type="ECO:0000313" key="9">
    <source>
        <dbReference type="Proteomes" id="UP000823561"/>
    </source>
</evidence>
<feature type="transmembrane region" description="Helical" evidence="6">
    <location>
        <begin position="71"/>
        <end position="93"/>
    </location>
</feature>
<comment type="similarity">
    <text evidence="2 6">Belongs to the synaptogyrin family.</text>
</comment>
<dbReference type="InterPro" id="IPR016579">
    <property type="entry name" value="Synaptogyrin"/>
</dbReference>
<keyword evidence="5 6" id="KW-0472">Membrane</keyword>
<dbReference type="InterPro" id="IPR008253">
    <property type="entry name" value="Marvel"/>
</dbReference>
<name>A0AAV6GVG1_9TELE</name>
<protein>
    <recommendedName>
        <fullName evidence="6">Synaptogyrin</fullName>
    </recommendedName>
</protein>
<accession>A0AAV6GVG1</accession>
<feature type="domain" description="MARVEL" evidence="7">
    <location>
        <begin position="22"/>
        <end position="174"/>
    </location>
</feature>
<evidence type="ECO:0000256" key="3">
    <source>
        <dbReference type="ARBA" id="ARBA00022692"/>
    </source>
</evidence>
<evidence type="ECO:0000256" key="1">
    <source>
        <dbReference type="ARBA" id="ARBA00004141"/>
    </source>
</evidence>
<feature type="transmembrane region" description="Helical" evidence="6">
    <location>
        <begin position="32"/>
        <end position="51"/>
    </location>
</feature>
<dbReference type="Proteomes" id="UP000823561">
    <property type="component" value="Chromosome 7"/>
</dbReference>
<evidence type="ECO:0000256" key="2">
    <source>
        <dbReference type="ARBA" id="ARBA00010252"/>
    </source>
</evidence>
<dbReference type="PROSITE" id="PS51225">
    <property type="entry name" value="MARVEL"/>
    <property type="match status" value="1"/>
</dbReference>
<dbReference type="PANTHER" id="PTHR10838">
    <property type="entry name" value="SYNAPTOGYRIN"/>
    <property type="match status" value="1"/>
</dbReference>
<comment type="caution">
    <text evidence="8">The sequence shown here is derived from an EMBL/GenBank/DDBJ whole genome shotgun (WGS) entry which is preliminary data.</text>
</comment>
<feature type="transmembrane region" description="Helical" evidence="6">
    <location>
        <begin position="151"/>
        <end position="170"/>
    </location>
</feature>
<evidence type="ECO:0000256" key="5">
    <source>
        <dbReference type="ARBA" id="ARBA00023136"/>
    </source>
</evidence>
<sequence>MDAKAGSFGAGRAGAAFDPVSFIREPRTILRVLSWVFSMVVFASIINEGYVNWGSERLHCIFNKNYDACNYGVSIAMVAFLASVVLLVLDVYFPQISSVRDRRRIVLLELAFSGLWTFLWFVGFCFMANQWSQTTADVLPLEQAADAARAAIAFSFFSILTWAALTLLALQKFLQGTDLSLFSSPLQNGHAPKQPCSPSDVIGQTTVTINDYKTPPLVQTMEARPPDYQAPPPAF</sequence>
<evidence type="ECO:0000256" key="4">
    <source>
        <dbReference type="ARBA" id="ARBA00022989"/>
    </source>
</evidence>
<dbReference type="EMBL" id="JADWDJ010000007">
    <property type="protein sequence ID" value="KAG5277617.1"/>
    <property type="molecule type" value="Genomic_DNA"/>
</dbReference>
<dbReference type="GO" id="GO:0030672">
    <property type="term" value="C:synaptic vesicle membrane"/>
    <property type="evidence" value="ECO:0007669"/>
    <property type="project" value="TreeGrafter"/>
</dbReference>
<keyword evidence="9" id="KW-1185">Reference proteome</keyword>
<feature type="transmembrane region" description="Helical" evidence="6">
    <location>
        <begin position="105"/>
        <end position="131"/>
    </location>
</feature>
<comment type="subcellular location">
    <subcellularLocation>
        <location evidence="1 6">Membrane</location>
        <topology evidence="1 6">Multi-pass membrane protein</topology>
    </subcellularLocation>
</comment>
<gene>
    <name evidence="8" type="ORF">AALO_G00089460</name>
</gene>
<organism evidence="8 9">
    <name type="scientific">Alosa alosa</name>
    <name type="common">allis shad</name>
    <dbReference type="NCBI Taxonomy" id="278164"/>
    <lineage>
        <taxon>Eukaryota</taxon>
        <taxon>Metazoa</taxon>
        <taxon>Chordata</taxon>
        <taxon>Craniata</taxon>
        <taxon>Vertebrata</taxon>
        <taxon>Euteleostomi</taxon>
        <taxon>Actinopterygii</taxon>
        <taxon>Neopterygii</taxon>
        <taxon>Teleostei</taxon>
        <taxon>Clupei</taxon>
        <taxon>Clupeiformes</taxon>
        <taxon>Clupeoidei</taxon>
        <taxon>Clupeidae</taxon>
        <taxon>Alosa</taxon>
    </lineage>
</organism>
<keyword evidence="4 6" id="KW-1133">Transmembrane helix</keyword>
<dbReference type="AlphaFoldDB" id="A0AAV6GVG1"/>
<dbReference type="PANTHER" id="PTHR10838:SF8">
    <property type="entry name" value="SYNAPTOGYRIN-3"/>
    <property type="match status" value="1"/>
</dbReference>
<dbReference type="Pfam" id="PF01284">
    <property type="entry name" value="MARVEL"/>
    <property type="match status" value="1"/>
</dbReference>
<dbReference type="GO" id="GO:0031594">
    <property type="term" value="C:neuromuscular junction"/>
    <property type="evidence" value="ECO:0007669"/>
    <property type="project" value="TreeGrafter"/>
</dbReference>
<evidence type="ECO:0000256" key="6">
    <source>
        <dbReference type="PIRNR" id="PIRNR011282"/>
    </source>
</evidence>
<proteinExistence type="inferred from homology"/>
<dbReference type="PIRSF" id="PIRSF011282">
    <property type="entry name" value="Synaptogyrin"/>
    <property type="match status" value="1"/>
</dbReference>